<comment type="caution">
    <text evidence="1">The sequence shown here is derived from an EMBL/GenBank/DDBJ whole genome shotgun (WGS) entry which is preliminary data.</text>
</comment>
<accession>A0A1T2Z0C0</accession>
<dbReference type="Proteomes" id="UP000190965">
    <property type="component" value="Unassembled WGS sequence"/>
</dbReference>
<sequence length="72" mass="8031">MRLEKPHPVLRQVISHENNFLKTKKKGRPVGHPLRILSVLNAFDVGSPHAVLWTVCSLEAGSTLLGRRPQQA</sequence>
<dbReference type="AlphaFoldDB" id="A0A1T2Z0C0"/>
<gene>
    <name evidence="1" type="ORF">BFW87_07290</name>
</gene>
<organism evidence="1 2">
    <name type="scientific">Pseudomonas fluorescens</name>
    <dbReference type="NCBI Taxonomy" id="294"/>
    <lineage>
        <taxon>Bacteria</taxon>
        <taxon>Pseudomonadati</taxon>
        <taxon>Pseudomonadota</taxon>
        <taxon>Gammaproteobacteria</taxon>
        <taxon>Pseudomonadales</taxon>
        <taxon>Pseudomonadaceae</taxon>
        <taxon>Pseudomonas</taxon>
    </lineage>
</organism>
<reference evidence="1 2" key="1">
    <citation type="submission" date="2016-12" db="EMBL/GenBank/DDBJ databases">
        <title>Draft genome sequences of seven strains of Pseudomonas fluorescens that produce 4-formylaminooxyvinylglycine.</title>
        <authorList>
            <person name="Okrent R.A."/>
            <person name="Manning V.A."/>
            <person name="Trippe K.M."/>
        </authorList>
    </citation>
    <scope>NUCLEOTIDE SEQUENCE [LARGE SCALE GENOMIC DNA]</scope>
    <source>
        <strain evidence="1 2">P5A</strain>
    </source>
</reference>
<evidence type="ECO:0000313" key="1">
    <source>
        <dbReference type="EMBL" id="OPA97486.1"/>
    </source>
</evidence>
<protein>
    <submittedName>
        <fullName evidence="1">Uncharacterized protein</fullName>
    </submittedName>
</protein>
<dbReference type="EMBL" id="MSDF01000013">
    <property type="protein sequence ID" value="OPA97486.1"/>
    <property type="molecule type" value="Genomic_DNA"/>
</dbReference>
<name>A0A1T2Z0C0_PSEFL</name>
<proteinExistence type="predicted"/>
<evidence type="ECO:0000313" key="2">
    <source>
        <dbReference type="Proteomes" id="UP000190965"/>
    </source>
</evidence>